<organism evidence="2">
    <name type="scientific">Trypanosoma congolense (strain IL3000)</name>
    <dbReference type="NCBI Taxonomy" id="1068625"/>
    <lineage>
        <taxon>Eukaryota</taxon>
        <taxon>Discoba</taxon>
        <taxon>Euglenozoa</taxon>
        <taxon>Kinetoplastea</taxon>
        <taxon>Metakinetoplastina</taxon>
        <taxon>Trypanosomatida</taxon>
        <taxon>Trypanosomatidae</taxon>
        <taxon>Trypanosoma</taxon>
        <taxon>Nannomonas</taxon>
    </lineage>
</organism>
<feature type="transmembrane region" description="Helical" evidence="1">
    <location>
        <begin position="36"/>
        <end position="57"/>
    </location>
</feature>
<gene>
    <name evidence="2" type="ORF">TCIL3000_7_1950</name>
</gene>
<evidence type="ECO:0000313" key="2">
    <source>
        <dbReference type="EMBL" id="CCC91385.1"/>
    </source>
</evidence>
<keyword evidence="1" id="KW-0812">Transmembrane</keyword>
<dbReference type="AlphaFoldDB" id="G0UPS4"/>
<reference evidence="2" key="1">
    <citation type="journal article" date="2012" name="Proc. Natl. Acad. Sci. U.S.A.">
        <title>Antigenic diversity is generated by distinct evolutionary mechanisms in African trypanosome species.</title>
        <authorList>
            <person name="Jackson A.P."/>
            <person name="Berry A."/>
            <person name="Aslett M."/>
            <person name="Allison H.C."/>
            <person name="Burton P."/>
            <person name="Vavrova-Anderson J."/>
            <person name="Brown R."/>
            <person name="Browne H."/>
            <person name="Corton N."/>
            <person name="Hauser H."/>
            <person name="Gamble J."/>
            <person name="Gilderthorp R."/>
            <person name="Marcello L."/>
            <person name="McQuillan J."/>
            <person name="Otto T.D."/>
            <person name="Quail M.A."/>
            <person name="Sanders M.J."/>
            <person name="van Tonder A."/>
            <person name="Ginger M.L."/>
            <person name="Field M.C."/>
            <person name="Barry J.D."/>
            <person name="Hertz-Fowler C."/>
            <person name="Berriman M."/>
        </authorList>
    </citation>
    <scope>NUCLEOTIDE SEQUENCE</scope>
    <source>
        <strain evidence="2">IL3000</strain>
    </source>
</reference>
<proteinExistence type="predicted"/>
<sequence>MRKSEGRAGCVASGICVLHLELLFPPQRRKLYSLRLSYFTFSFPNVSEPLFFLFFFPQILQKKFLGIFSITPSHSCTLLPVCPQSLCAVVSFFFFEDYFEFWKTSSS</sequence>
<name>G0UPS4_TRYCI</name>
<evidence type="ECO:0000256" key="1">
    <source>
        <dbReference type="SAM" id="Phobius"/>
    </source>
</evidence>
<protein>
    <submittedName>
        <fullName evidence="2">Uncharacterized protein</fullName>
    </submittedName>
</protein>
<keyword evidence="1" id="KW-0472">Membrane</keyword>
<dbReference type="EMBL" id="HE575320">
    <property type="protein sequence ID" value="CCC91385.1"/>
    <property type="molecule type" value="Genomic_DNA"/>
</dbReference>
<keyword evidence="1" id="KW-1133">Transmembrane helix</keyword>
<accession>G0UPS4</accession>